<sequence length="277" mass="28692">MRSAASALLVIVALLLAAVAGPALWLQRNVVDGPGFTQLAGPLGNNKDFQEGLTALVSEQATASLNLPPMLNDLAGALIKTAARAIYTDPGYEQAWTETLQRSHNLTFAAAGNNDIEGDLKLDIAPLVQLVADNVTKNIGVPLPTPQDVVVTADQPKVAQVLPIMTILGAWSGWLALIAAVLFVLGVVVAKRRALTLILGGVGLAIVALLWLMGSGFVESTLAGLAVGPEVAQQFGRELGALARDSWQRGITATLIAAGVLAVCGGAALIIKRSRTT</sequence>
<keyword evidence="1" id="KW-1133">Transmembrane helix</keyword>
<dbReference type="OrthoDB" id="4964652at2"/>
<proteinExistence type="predicted"/>
<feature type="transmembrane region" description="Helical" evidence="1">
    <location>
        <begin position="251"/>
        <end position="271"/>
    </location>
</feature>
<feature type="transmembrane region" description="Helical" evidence="1">
    <location>
        <begin position="171"/>
        <end position="190"/>
    </location>
</feature>
<comment type="caution">
    <text evidence="2">The sequence shown here is derived from an EMBL/GenBank/DDBJ whole genome shotgun (WGS) entry which is preliminary data.</text>
</comment>
<dbReference type="AlphaFoldDB" id="A0A2V3DN15"/>
<name>A0A2V3DN15_9MICC</name>
<evidence type="ECO:0000313" key="2">
    <source>
        <dbReference type="EMBL" id="PXA64362.1"/>
    </source>
</evidence>
<keyword evidence="3" id="KW-1185">Reference proteome</keyword>
<dbReference type="RefSeq" id="WP_110107252.1">
    <property type="nucleotide sequence ID" value="NZ_JACBZZ010000001.1"/>
</dbReference>
<evidence type="ECO:0000313" key="3">
    <source>
        <dbReference type="Proteomes" id="UP000246303"/>
    </source>
</evidence>
<reference evidence="2 3" key="1">
    <citation type="submission" date="2018-05" db="EMBL/GenBank/DDBJ databases">
        <title>Genetic diversity of glacier-inhabiting Cryobacterium bacteria in China and description of Cryobacterium mengkeensis sp. nov. and Arthrobacter glacialis sp. nov.</title>
        <authorList>
            <person name="Liu Q."/>
            <person name="Xin Y.-H."/>
        </authorList>
    </citation>
    <scope>NUCLEOTIDE SEQUENCE [LARGE SCALE GENOMIC DNA]</scope>
    <source>
        <strain evidence="2 3">GP3</strain>
    </source>
</reference>
<gene>
    <name evidence="2" type="ORF">CVS29_15600</name>
</gene>
<dbReference type="Proteomes" id="UP000246303">
    <property type="component" value="Unassembled WGS sequence"/>
</dbReference>
<keyword evidence="1" id="KW-0472">Membrane</keyword>
<keyword evidence="1" id="KW-0812">Transmembrane</keyword>
<feature type="transmembrane region" description="Helical" evidence="1">
    <location>
        <begin position="197"/>
        <end position="218"/>
    </location>
</feature>
<accession>A0A2V3DN15</accession>
<evidence type="ECO:0000256" key="1">
    <source>
        <dbReference type="SAM" id="Phobius"/>
    </source>
</evidence>
<organism evidence="2 3">
    <name type="scientific">Arthrobacter psychrochitiniphilus</name>
    <dbReference type="NCBI Taxonomy" id="291045"/>
    <lineage>
        <taxon>Bacteria</taxon>
        <taxon>Bacillati</taxon>
        <taxon>Actinomycetota</taxon>
        <taxon>Actinomycetes</taxon>
        <taxon>Micrococcales</taxon>
        <taxon>Micrococcaceae</taxon>
        <taxon>Arthrobacter</taxon>
    </lineage>
</organism>
<protein>
    <submittedName>
        <fullName evidence="2">Uncharacterized protein</fullName>
    </submittedName>
</protein>
<dbReference type="EMBL" id="QHLZ01000012">
    <property type="protein sequence ID" value="PXA64362.1"/>
    <property type="molecule type" value="Genomic_DNA"/>
</dbReference>